<keyword evidence="2" id="KW-0472">Membrane</keyword>
<sequence length="460" mass="49282">MSLLLSAQGFPLDINIISGWFPPLIYCLAIVLILVSIGWRRGVWKKELLWGIPIGLGVAAIIWILQSVIKFGGYELFLYPYFVWMSIVGFSIALIFLGWKKDSWLLRVLAALAIVLSITGLGTAVNQQYGYYPTLGNVPIFGGQTAENTSSFADLSLIQKEVAKTGKLPAHGETVTVTIPATKSGFSQNQANVYLPPAWFQNPTPKLPVIEMFPGSPGTNHDWFVGGGADTTSDTFSATNKGLSPIIVSPDVNQDPTSENSDSECSDTASQGHVQTYLVQDLPTYIIKTFQTAPLGKQWGVSGLSEGGTCSSILGFRFPQDFSVMASFSGDSSPSYNGESKAQTITDLYGGSAAAYSANDPTALSIGKFPDSSAWFAVGQQDDTGSPVASEFQDAAKSLYALSTAPRVGMQSVCLSLTPGGHDFPFWKSAFENALPWIAWRLGIAPEPKSVQATCKPAIP</sequence>
<dbReference type="PANTHER" id="PTHR48098">
    <property type="entry name" value="ENTEROCHELIN ESTERASE-RELATED"/>
    <property type="match status" value="1"/>
</dbReference>
<feature type="region of interest" description="Disordered" evidence="1">
    <location>
        <begin position="245"/>
        <end position="269"/>
    </location>
</feature>
<dbReference type="InterPro" id="IPR050583">
    <property type="entry name" value="Mycobacterial_A85_antigen"/>
</dbReference>
<accession>A0A6J7PN85</accession>
<dbReference type="AlphaFoldDB" id="A0A6J7PN85"/>
<feature type="transmembrane region" description="Helical" evidence="2">
    <location>
        <begin position="20"/>
        <end position="39"/>
    </location>
</feature>
<evidence type="ECO:0000313" key="4">
    <source>
        <dbReference type="EMBL" id="CAB4874502.1"/>
    </source>
</evidence>
<feature type="transmembrane region" description="Helical" evidence="2">
    <location>
        <begin position="104"/>
        <end position="125"/>
    </location>
</feature>
<dbReference type="SUPFAM" id="SSF53474">
    <property type="entry name" value="alpha/beta-Hydrolases"/>
    <property type="match status" value="1"/>
</dbReference>
<dbReference type="InterPro" id="IPR029058">
    <property type="entry name" value="AB_hydrolase_fold"/>
</dbReference>
<feature type="transmembrane region" description="Helical" evidence="2">
    <location>
        <begin position="48"/>
        <end position="66"/>
    </location>
</feature>
<gene>
    <name evidence="3" type="ORF">UFOPK3164_00766</name>
    <name evidence="4" type="ORF">UFOPK3427_01038</name>
    <name evidence="5" type="ORF">UFOPK4112_00048</name>
</gene>
<proteinExistence type="predicted"/>
<dbReference type="GO" id="GO:0016747">
    <property type="term" value="F:acyltransferase activity, transferring groups other than amino-acyl groups"/>
    <property type="evidence" value="ECO:0007669"/>
    <property type="project" value="TreeGrafter"/>
</dbReference>
<keyword evidence="2" id="KW-0812">Transmembrane</keyword>
<feature type="transmembrane region" description="Helical" evidence="2">
    <location>
        <begin position="78"/>
        <end position="97"/>
    </location>
</feature>
<organism evidence="5">
    <name type="scientific">freshwater metagenome</name>
    <dbReference type="NCBI Taxonomy" id="449393"/>
    <lineage>
        <taxon>unclassified sequences</taxon>
        <taxon>metagenomes</taxon>
        <taxon>ecological metagenomes</taxon>
    </lineage>
</organism>
<dbReference type="Gene3D" id="3.40.50.1820">
    <property type="entry name" value="alpha/beta hydrolase"/>
    <property type="match status" value="1"/>
</dbReference>
<protein>
    <submittedName>
        <fullName evidence="5">Unannotated protein</fullName>
    </submittedName>
</protein>
<reference evidence="5" key="1">
    <citation type="submission" date="2020-05" db="EMBL/GenBank/DDBJ databases">
        <authorList>
            <person name="Chiriac C."/>
            <person name="Salcher M."/>
            <person name="Ghai R."/>
            <person name="Kavagutti S V."/>
        </authorList>
    </citation>
    <scope>NUCLEOTIDE SEQUENCE</scope>
</reference>
<dbReference type="Pfam" id="PF00756">
    <property type="entry name" value="Esterase"/>
    <property type="match status" value="1"/>
</dbReference>
<dbReference type="PANTHER" id="PTHR48098:SF1">
    <property type="entry name" value="DIACYLGLYCEROL ACYLTRANSFERASE_MYCOLYLTRANSFERASE AG85A"/>
    <property type="match status" value="1"/>
</dbReference>
<dbReference type="EMBL" id="CAFBPM010000001">
    <property type="protein sequence ID" value="CAB5006431.1"/>
    <property type="molecule type" value="Genomic_DNA"/>
</dbReference>
<dbReference type="EMBL" id="CAFBLT010000001">
    <property type="protein sequence ID" value="CAB4874502.1"/>
    <property type="molecule type" value="Genomic_DNA"/>
</dbReference>
<evidence type="ECO:0000256" key="1">
    <source>
        <dbReference type="SAM" id="MobiDB-lite"/>
    </source>
</evidence>
<keyword evidence="2" id="KW-1133">Transmembrane helix</keyword>
<evidence type="ECO:0000313" key="5">
    <source>
        <dbReference type="EMBL" id="CAB5006431.1"/>
    </source>
</evidence>
<feature type="compositionally biased region" description="Polar residues" evidence="1">
    <location>
        <begin position="251"/>
        <end position="260"/>
    </location>
</feature>
<evidence type="ECO:0000256" key="2">
    <source>
        <dbReference type="SAM" id="Phobius"/>
    </source>
</evidence>
<name>A0A6J7PN85_9ZZZZ</name>
<dbReference type="EMBL" id="CAFABE010000028">
    <property type="protein sequence ID" value="CAB4826047.1"/>
    <property type="molecule type" value="Genomic_DNA"/>
</dbReference>
<evidence type="ECO:0000313" key="3">
    <source>
        <dbReference type="EMBL" id="CAB4826047.1"/>
    </source>
</evidence>
<dbReference type="InterPro" id="IPR000801">
    <property type="entry name" value="Esterase-like"/>
</dbReference>